<protein>
    <submittedName>
        <fullName evidence="1">Uncharacterized protein</fullName>
    </submittedName>
</protein>
<sequence>MISYLERGQTINSDRYCATLTRLREAIHCKMAGMLSASLILLHDNAKPNSAPARQELLQRLRWEICSQSPPPQTAHI</sequence>
<evidence type="ECO:0000313" key="2">
    <source>
        <dbReference type="Proteomes" id="UP000887116"/>
    </source>
</evidence>
<dbReference type="Gene3D" id="3.30.420.10">
    <property type="entry name" value="Ribonuclease H-like superfamily/Ribonuclease H"/>
    <property type="match status" value="1"/>
</dbReference>
<dbReference type="OrthoDB" id="6436943at2759"/>
<accession>A0A8X6LP43</accession>
<keyword evidence="2" id="KW-1185">Reference proteome</keyword>
<reference evidence="1" key="1">
    <citation type="submission" date="2020-07" db="EMBL/GenBank/DDBJ databases">
        <title>Multicomponent nature underlies the extraordinary mechanical properties of spider dragline silk.</title>
        <authorList>
            <person name="Kono N."/>
            <person name="Nakamura H."/>
            <person name="Mori M."/>
            <person name="Yoshida Y."/>
            <person name="Ohtoshi R."/>
            <person name="Malay A.D."/>
            <person name="Moran D.A.P."/>
            <person name="Tomita M."/>
            <person name="Numata K."/>
            <person name="Arakawa K."/>
        </authorList>
    </citation>
    <scope>NUCLEOTIDE SEQUENCE</scope>
</reference>
<organism evidence="1 2">
    <name type="scientific">Trichonephila clavata</name>
    <name type="common">Joro spider</name>
    <name type="synonym">Nephila clavata</name>
    <dbReference type="NCBI Taxonomy" id="2740835"/>
    <lineage>
        <taxon>Eukaryota</taxon>
        <taxon>Metazoa</taxon>
        <taxon>Ecdysozoa</taxon>
        <taxon>Arthropoda</taxon>
        <taxon>Chelicerata</taxon>
        <taxon>Arachnida</taxon>
        <taxon>Araneae</taxon>
        <taxon>Araneomorphae</taxon>
        <taxon>Entelegynae</taxon>
        <taxon>Araneoidea</taxon>
        <taxon>Nephilidae</taxon>
        <taxon>Trichonephila</taxon>
    </lineage>
</organism>
<dbReference type="AlphaFoldDB" id="A0A8X6LP43"/>
<dbReference type="GO" id="GO:0003676">
    <property type="term" value="F:nucleic acid binding"/>
    <property type="evidence" value="ECO:0007669"/>
    <property type="project" value="InterPro"/>
</dbReference>
<dbReference type="EMBL" id="BMAO01017421">
    <property type="protein sequence ID" value="GFR15547.1"/>
    <property type="molecule type" value="Genomic_DNA"/>
</dbReference>
<evidence type="ECO:0000313" key="1">
    <source>
        <dbReference type="EMBL" id="GFR15547.1"/>
    </source>
</evidence>
<comment type="caution">
    <text evidence="1">The sequence shown here is derived from an EMBL/GenBank/DDBJ whole genome shotgun (WGS) entry which is preliminary data.</text>
</comment>
<dbReference type="Proteomes" id="UP000887116">
    <property type="component" value="Unassembled WGS sequence"/>
</dbReference>
<gene>
    <name evidence="1" type="ORF">TNCT_679051</name>
</gene>
<proteinExistence type="predicted"/>
<dbReference type="InterPro" id="IPR036397">
    <property type="entry name" value="RNaseH_sf"/>
</dbReference>
<name>A0A8X6LP43_TRICU</name>